<gene>
    <name evidence="2" type="ORF">NCTC10821_05181</name>
</gene>
<accession>A0A378TM32</accession>
<keyword evidence="3" id="KW-1185">Reference proteome</keyword>
<dbReference type="RefSeq" id="WP_163908523.1">
    <property type="nucleotide sequence ID" value="NZ_AP022600.1"/>
</dbReference>
<name>A0A378TM32_9MYCO</name>
<evidence type="ECO:0000256" key="1">
    <source>
        <dbReference type="SAM" id="MobiDB-lite"/>
    </source>
</evidence>
<feature type="compositionally biased region" description="Acidic residues" evidence="1">
    <location>
        <begin position="18"/>
        <end position="32"/>
    </location>
</feature>
<dbReference type="EMBL" id="UGQT01000001">
    <property type="protein sequence ID" value="STZ61624.1"/>
    <property type="molecule type" value="Genomic_DNA"/>
</dbReference>
<evidence type="ECO:0000313" key="3">
    <source>
        <dbReference type="Proteomes" id="UP000254978"/>
    </source>
</evidence>
<feature type="region of interest" description="Disordered" evidence="1">
    <location>
        <begin position="1"/>
        <end position="55"/>
    </location>
</feature>
<reference evidence="2 3" key="1">
    <citation type="submission" date="2018-06" db="EMBL/GenBank/DDBJ databases">
        <authorList>
            <consortium name="Pathogen Informatics"/>
            <person name="Doyle S."/>
        </authorList>
    </citation>
    <scope>NUCLEOTIDE SEQUENCE [LARGE SCALE GENOMIC DNA]</scope>
    <source>
        <strain evidence="2 3">NCTC10821</strain>
    </source>
</reference>
<dbReference type="Proteomes" id="UP000254978">
    <property type="component" value="Unassembled WGS sequence"/>
</dbReference>
<protein>
    <submittedName>
        <fullName evidence="2">Uncharacterized protein</fullName>
    </submittedName>
</protein>
<evidence type="ECO:0000313" key="2">
    <source>
        <dbReference type="EMBL" id="STZ61624.1"/>
    </source>
</evidence>
<dbReference type="AlphaFoldDB" id="A0A378TM32"/>
<sequence length="55" mass="6172">MTDDDPRAKYRRLPQPIDPEDMVETVDASEDNETPRDPNEGAGPYLRITWGPSVG</sequence>
<organism evidence="2 3">
    <name type="scientific">Mycolicibacterium tokaiense</name>
    <dbReference type="NCBI Taxonomy" id="39695"/>
    <lineage>
        <taxon>Bacteria</taxon>
        <taxon>Bacillati</taxon>
        <taxon>Actinomycetota</taxon>
        <taxon>Actinomycetes</taxon>
        <taxon>Mycobacteriales</taxon>
        <taxon>Mycobacteriaceae</taxon>
        <taxon>Mycolicibacterium</taxon>
    </lineage>
</organism>
<proteinExistence type="predicted"/>